<dbReference type="EMBL" id="RDRB01000011">
    <property type="protein sequence ID" value="ROT97684.1"/>
    <property type="molecule type" value="Genomic_DNA"/>
</dbReference>
<sequence length="142" mass="14359">MTDTDRLARPTLRLAHAAALEMVALAAAEAERLSEPQCITIVDTGGTVIAQIRMDGARLNALAISETKARTSASTRAPSGDEPLSVALACGGRQTGLVGGLPIWLDGTHVGGIGVSSGPDEADLACARAAFALSPRLSASAP</sequence>
<dbReference type="InterPro" id="IPR005624">
    <property type="entry name" value="PduO/GlcC-like"/>
</dbReference>
<accession>A0A3N2QR60</accession>
<dbReference type="Proteomes" id="UP000268016">
    <property type="component" value="Unassembled WGS sequence"/>
</dbReference>
<dbReference type="AlphaFoldDB" id="A0A3N2QR60"/>
<protein>
    <submittedName>
        <fullName evidence="1">Heme-binding protein</fullName>
    </submittedName>
</protein>
<dbReference type="InterPro" id="IPR052517">
    <property type="entry name" value="GlcG_carb_metab_protein"/>
</dbReference>
<gene>
    <name evidence="1" type="ORF">EAT49_17915</name>
</gene>
<dbReference type="OrthoDB" id="9815788at2"/>
<keyword evidence="2" id="KW-1185">Reference proteome</keyword>
<dbReference type="Pfam" id="PF03928">
    <property type="entry name" value="HbpS-like"/>
    <property type="match status" value="1"/>
</dbReference>
<name>A0A3N2QR60_9RHOB</name>
<evidence type="ECO:0000313" key="2">
    <source>
        <dbReference type="Proteomes" id="UP000268016"/>
    </source>
</evidence>
<dbReference type="RefSeq" id="WP_123643687.1">
    <property type="nucleotide sequence ID" value="NZ_ML119091.1"/>
</dbReference>
<evidence type="ECO:0000313" key="1">
    <source>
        <dbReference type="EMBL" id="ROT97684.1"/>
    </source>
</evidence>
<reference evidence="1 2" key="1">
    <citation type="submission" date="2018-10" db="EMBL/GenBank/DDBJ databases">
        <title>Histidinibacterium lentulum gen. nov., sp. nov., a marine bacterium from the culture broth of Picochlorum sp. 122.</title>
        <authorList>
            <person name="Wang G."/>
        </authorList>
    </citation>
    <scope>NUCLEOTIDE SEQUENCE [LARGE SCALE GENOMIC DNA]</scope>
    <source>
        <strain evidence="1 2">B17</strain>
    </source>
</reference>
<dbReference type="InterPro" id="IPR038084">
    <property type="entry name" value="PduO/GlcC-like_sf"/>
</dbReference>
<dbReference type="Gene3D" id="3.30.450.150">
    <property type="entry name" value="Haem-degrading domain"/>
    <property type="match status" value="1"/>
</dbReference>
<comment type="caution">
    <text evidence="1">The sequence shown here is derived from an EMBL/GenBank/DDBJ whole genome shotgun (WGS) entry which is preliminary data.</text>
</comment>
<dbReference type="PANTHER" id="PTHR34309">
    <property type="entry name" value="SLR1406 PROTEIN"/>
    <property type="match status" value="1"/>
</dbReference>
<proteinExistence type="predicted"/>
<dbReference type="SUPFAM" id="SSF143744">
    <property type="entry name" value="GlcG-like"/>
    <property type="match status" value="1"/>
</dbReference>
<organism evidence="1 2">
    <name type="scientific">Histidinibacterium lentulum</name>
    <dbReference type="NCBI Taxonomy" id="2480588"/>
    <lineage>
        <taxon>Bacteria</taxon>
        <taxon>Pseudomonadati</taxon>
        <taxon>Pseudomonadota</taxon>
        <taxon>Alphaproteobacteria</taxon>
        <taxon>Rhodobacterales</taxon>
        <taxon>Paracoccaceae</taxon>
        <taxon>Histidinibacterium</taxon>
    </lineage>
</organism>
<dbReference type="PANTHER" id="PTHR34309:SF1">
    <property type="entry name" value="PROTEIN GLCG"/>
    <property type="match status" value="1"/>
</dbReference>